<dbReference type="GO" id="GO:0000155">
    <property type="term" value="F:phosphorelay sensor kinase activity"/>
    <property type="evidence" value="ECO:0007669"/>
    <property type="project" value="InterPro"/>
</dbReference>
<evidence type="ECO:0000256" key="5">
    <source>
        <dbReference type="ARBA" id="ARBA00022679"/>
    </source>
</evidence>
<dbReference type="Proteomes" id="UP000199512">
    <property type="component" value="Unassembled WGS sequence"/>
</dbReference>
<sequence>MIKSKLTIQYIISLGLISIIIIFVNLFAGFYLVYNDNAVRGKEKELDKYTRDFEKYIEDDKGKIKISKEGEASLSKKNLWIQILDENGLEVSSYRKPQNVNTKLTPSEIVNAYKYGGSIDGNSEVLFGNKKIGNKSYTYLIAFPMKKIRKYTIVVDNSSFMNSFKSIITKIIVIDLIVAAFLGYIFSRRLTDPIKKMVLGIEELADEKKYEKVAEKGLYKSVFKQMNILSSKLEANEKERIEIQNMRRDWIANISHDIKTPLASIKGYAELMDGSYDLTESEVKKYAEIIEEKSDYLKNLVEDLNLTMKLEDNKEIMNIKQVNIVSLVRETVIEVLNDPLYKHSNVEMHSVEDDIELELDEKLMKRAISNLVYNSLIHNEKKVDIVIEIQKSDLVEIIISDNGKGICEEDIGKVFDRYYRGTNTGEAHKGSGLGMAIVKDIVLSHNGQIDLLSKENKGVKVYIKLPYIKKK</sequence>
<accession>A0A1H8KSP7</accession>
<dbReference type="RefSeq" id="WP_091976232.1">
    <property type="nucleotide sequence ID" value="NZ_FODF01000042.1"/>
</dbReference>
<feature type="domain" description="Histidine kinase" evidence="9">
    <location>
        <begin position="253"/>
        <end position="469"/>
    </location>
</feature>
<dbReference type="InterPro" id="IPR003661">
    <property type="entry name" value="HisK_dim/P_dom"/>
</dbReference>
<comment type="subcellular location">
    <subcellularLocation>
        <location evidence="2">Membrane</location>
    </subcellularLocation>
</comment>
<evidence type="ECO:0000256" key="4">
    <source>
        <dbReference type="ARBA" id="ARBA00022553"/>
    </source>
</evidence>
<dbReference type="Pfam" id="PF02518">
    <property type="entry name" value="HATPase_c"/>
    <property type="match status" value="1"/>
</dbReference>
<dbReference type="InterPro" id="IPR004358">
    <property type="entry name" value="Sig_transdc_His_kin-like_C"/>
</dbReference>
<evidence type="ECO:0000313" key="11">
    <source>
        <dbReference type="Proteomes" id="UP000199512"/>
    </source>
</evidence>
<keyword evidence="11" id="KW-1185">Reference proteome</keyword>
<dbReference type="Gene3D" id="3.30.565.10">
    <property type="entry name" value="Histidine kinase-like ATPase, C-terminal domain"/>
    <property type="match status" value="1"/>
</dbReference>
<dbReference type="InterPro" id="IPR036097">
    <property type="entry name" value="HisK_dim/P_sf"/>
</dbReference>
<protein>
    <recommendedName>
        <fullName evidence="3">histidine kinase</fullName>
        <ecNumber evidence="3">2.7.13.3</ecNumber>
    </recommendedName>
</protein>
<keyword evidence="8" id="KW-0472">Membrane</keyword>
<organism evidence="10 11">
    <name type="scientific">Peptostreptococcus russellii</name>
    <dbReference type="NCBI Taxonomy" id="215200"/>
    <lineage>
        <taxon>Bacteria</taxon>
        <taxon>Bacillati</taxon>
        <taxon>Bacillota</taxon>
        <taxon>Clostridia</taxon>
        <taxon>Peptostreptococcales</taxon>
        <taxon>Peptostreptococcaceae</taxon>
        <taxon>Peptostreptococcus</taxon>
    </lineage>
</organism>
<feature type="transmembrane region" description="Helical" evidence="8">
    <location>
        <begin position="12"/>
        <end position="34"/>
    </location>
</feature>
<proteinExistence type="predicted"/>
<dbReference type="SMART" id="SM00387">
    <property type="entry name" value="HATPase_c"/>
    <property type="match status" value="1"/>
</dbReference>
<name>A0A1H8KSP7_9FIRM</name>
<keyword evidence="7" id="KW-0902">Two-component regulatory system</keyword>
<dbReference type="GO" id="GO:0016036">
    <property type="term" value="P:cellular response to phosphate starvation"/>
    <property type="evidence" value="ECO:0007669"/>
    <property type="project" value="TreeGrafter"/>
</dbReference>
<dbReference type="InterPro" id="IPR036890">
    <property type="entry name" value="HATPase_C_sf"/>
</dbReference>
<dbReference type="SUPFAM" id="SSF47384">
    <property type="entry name" value="Homodimeric domain of signal transducing histidine kinase"/>
    <property type="match status" value="1"/>
</dbReference>
<keyword evidence="5" id="KW-0808">Transferase</keyword>
<evidence type="ECO:0000256" key="8">
    <source>
        <dbReference type="SAM" id="Phobius"/>
    </source>
</evidence>
<evidence type="ECO:0000313" key="10">
    <source>
        <dbReference type="EMBL" id="SEN95841.1"/>
    </source>
</evidence>
<feature type="transmembrane region" description="Helical" evidence="8">
    <location>
        <begin position="167"/>
        <end position="187"/>
    </location>
</feature>
<gene>
    <name evidence="10" type="ORF">SAMN05216454_1421</name>
</gene>
<dbReference type="SMART" id="SM00388">
    <property type="entry name" value="HisKA"/>
    <property type="match status" value="1"/>
</dbReference>
<reference evidence="10 11" key="1">
    <citation type="submission" date="2016-10" db="EMBL/GenBank/DDBJ databases">
        <authorList>
            <person name="de Groot N.N."/>
        </authorList>
    </citation>
    <scope>NUCLEOTIDE SEQUENCE [LARGE SCALE GENOMIC DNA]</scope>
    <source>
        <strain evidence="10 11">Calf135</strain>
    </source>
</reference>
<keyword evidence="8" id="KW-1133">Transmembrane helix</keyword>
<dbReference type="Pfam" id="PF00512">
    <property type="entry name" value="HisKA"/>
    <property type="match status" value="1"/>
</dbReference>
<evidence type="ECO:0000256" key="3">
    <source>
        <dbReference type="ARBA" id="ARBA00012438"/>
    </source>
</evidence>
<dbReference type="InterPro" id="IPR050351">
    <property type="entry name" value="BphY/WalK/GraS-like"/>
</dbReference>
<keyword evidence="6 10" id="KW-0418">Kinase</keyword>
<evidence type="ECO:0000256" key="2">
    <source>
        <dbReference type="ARBA" id="ARBA00004370"/>
    </source>
</evidence>
<dbReference type="GO" id="GO:0005886">
    <property type="term" value="C:plasma membrane"/>
    <property type="evidence" value="ECO:0007669"/>
    <property type="project" value="TreeGrafter"/>
</dbReference>
<dbReference type="EMBL" id="FODF01000042">
    <property type="protein sequence ID" value="SEN95841.1"/>
    <property type="molecule type" value="Genomic_DNA"/>
</dbReference>
<dbReference type="InterPro" id="IPR005467">
    <property type="entry name" value="His_kinase_dom"/>
</dbReference>
<evidence type="ECO:0000256" key="7">
    <source>
        <dbReference type="ARBA" id="ARBA00023012"/>
    </source>
</evidence>
<dbReference type="GO" id="GO:0004721">
    <property type="term" value="F:phosphoprotein phosphatase activity"/>
    <property type="evidence" value="ECO:0007669"/>
    <property type="project" value="TreeGrafter"/>
</dbReference>
<dbReference type="CDD" id="cd00082">
    <property type="entry name" value="HisKA"/>
    <property type="match status" value="1"/>
</dbReference>
<dbReference type="EC" id="2.7.13.3" evidence="3"/>
<dbReference type="PANTHER" id="PTHR45453:SF1">
    <property type="entry name" value="PHOSPHATE REGULON SENSOR PROTEIN PHOR"/>
    <property type="match status" value="1"/>
</dbReference>
<comment type="catalytic activity">
    <reaction evidence="1">
        <text>ATP + protein L-histidine = ADP + protein N-phospho-L-histidine.</text>
        <dbReference type="EC" id="2.7.13.3"/>
    </reaction>
</comment>
<keyword evidence="4" id="KW-0597">Phosphoprotein</keyword>
<dbReference type="PRINTS" id="PR00344">
    <property type="entry name" value="BCTRLSENSOR"/>
</dbReference>
<dbReference type="InterPro" id="IPR003594">
    <property type="entry name" value="HATPase_dom"/>
</dbReference>
<dbReference type="STRING" id="215200.SAMN05216454_1421"/>
<dbReference type="OrthoDB" id="368131at2"/>
<evidence type="ECO:0000256" key="6">
    <source>
        <dbReference type="ARBA" id="ARBA00022777"/>
    </source>
</evidence>
<dbReference type="PANTHER" id="PTHR45453">
    <property type="entry name" value="PHOSPHATE REGULON SENSOR PROTEIN PHOR"/>
    <property type="match status" value="1"/>
</dbReference>
<dbReference type="PROSITE" id="PS50109">
    <property type="entry name" value="HIS_KIN"/>
    <property type="match status" value="1"/>
</dbReference>
<dbReference type="AlphaFoldDB" id="A0A1H8KSP7"/>
<evidence type="ECO:0000256" key="1">
    <source>
        <dbReference type="ARBA" id="ARBA00000085"/>
    </source>
</evidence>
<evidence type="ECO:0000259" key="9">
    <source>
        <dbReference type="PROSITE" id="PS50109"/>
    </source>
</evidence>
<keyword evidence="8" id="KW-0812">Transmembrane</keyword>
<dbReference type="Gene3D" id="1.10.287.130">
    <property type="match status" value="1"/>
</dbReference>
<dbReference type="SUPFAM" id="SSF55874">
    <property type="entry name" value="ATPase domain of HSP90 chaperone/DNA topoisomerase II/histidine kinase"/>
    <property type="match status" value="1"/>
</dbReference>